<dbReference type="EMBL" id="MNCJ02000317">
    <property type="protein sequence ID" value="KAF5820178.1"/>
    <property type="molecule type" value="Genomic_DNA"/>
</dbReference>
<dbReference type="Proteomes" id="UP000215914">
    <property type="component" value="Unassembled WGS sequence"/>
</dbReference>
<organism evidence="1 2">
    <name type="scientific">Helianthus annuus</name>
    <name type="common">Common sunflower</name>
    <dbReference type="NCBI Taxonomy" id="4232"/>
    <lineage>
        <taxon>Eukaryota</taxon>
        <taxon>Viridiplantae</taxon>
        <taxon>Streptophyta</taxon>
        <taxon>Embryophyta</taxon>
        <taxon>Tracheophyta</taxon>
        <taxon>Spermatophyta</taxon>
        <taxon>Magnoliopsida</taxon>
        <taxon>eudicotyledons</taxon>
        <taxon>Gunneridae</taxon>
        <taxon>Pentapetalae</taxon>
        <taxon>asterids</taxon>
        <taxon>campanulids</taxon>
        <taxon>Asterales</taxon>
        <taxon>Asteraceae</taxon>
        <taxon>Asteroideae</taxon>
        <taxon>Heliantheae alliance</taxon>
        <taxon>Heliantheae</taxon>
        <taxon>Helianthus</taxon>
    </lineage>
</organism>
<reference evidence="1" key="2">
    <citation type="submission" date="2020-06" db="EMBL/GenBank/DDBJ databases">
        <title>Helianthus annuus Genome sequencing and assembly Release 2.</title>
        <authorList>
            <person name="Gouzy J."/>
            <person name="Langlade N."/>
            <person name="Munos S."/>
        </authorList>
    </citation>
    <scope>NUCLEOTIDE SEQUENCE</scope>
    <source>
        <tissue evidence="1">Leaves</tissue>
    </source>
</reference>
<reference evidence="1" key="1">
    <citation type="journal article" date="2017" name="Nature">
        <title>The sunflower genome provides insights into oil metabolism, flowering and Asterid evolution.</title>
        <authorList>
            <person name="Badouin H."/>
            <person name="Gouzy J."/>
            <person name="Grassa C.J."/>
            <person name="Murat F."/>
            <person name="Staton S.E."/>
            <person name="Cottret L."/>
            <person name="Lelandais-Briere C."/>
            <person name="Owens G.L."/>
            <person name="Carrere S."/>
            <person name="Mayjonade B."/>
            <person name="Legrand L."/>
            <person name="Gill N."/>
            <person name="Kane N.C."/>
            <person name="Bowers J.E."/>
            <person name="Hubner S."/>
            <person name="Bellec A."/>
            <person name="Berard A."/>
            <person name="Berges H."/>
            <person name="Blanchet N."/>
            <person name="Boniface M.C."/>
            <person name="Brunel D."/>
            <person name="Catrice O."/>
            <person name="Chaidir N."/>
            <person name="Claudel C."/>
            <person name="Donnadieu C."/>
            <person name="Faraut T."/>
            <person name="Fievet G."/>
            <person name="Helmstetter N."/>
            <person name="King M."/>
            <person name="Knapp S.J."/>
            <person name="Lai Z."/>
            <person name="Le Paslier M.C."/>
            <person name="Lippi Y."/>
            <person name="Lorenzon L."/>
            <person name="Mandel J.R."/>
            <person name="Marage G."/>
            <person name="Marchand G."/>
            <person name="Marquand E."/>
            <person name="Bret-Mestries E."/>
            <person name="Morien E."/>
            <person name="Nambeesan S."/>
            <person name="Nguyen T."/>
            <person name="Pegot-Espagnet P."/>
            <person name="Pouilly N."/>
            <person name="Raftis F."/>
            <person name="Sallet E."/>
            <person name="Schiex T."/>
            <person name="Thomas J."/>
            <person name="Vandecasteele C."/>
            <person name="Vares D."/>
            <person name="Vear F."/>
            <person name="Vautrin S."/>
            <person name="Crespi M."/>
            <person name="Mangin B."/>
            <person name="Burke J.M."/>
            <person name="Salse J."/>
            <person name="Munos S."/>
            <person name="Vincourt P."/>
            <person name="Rieseberg L.H."/>
            <person name="Langlade N.B."/>
        </authorList>
    </citation>
    <scope>NUCLEOTIDE SEQUENCE</scope>
    <source>
        <tissue evidence="1">Leaves</tissue>
    </source>
</reference>
<gene>
    <name evidence="1" type="ORF">HanXRQr2_Chr02g0085871</name>
</gene>
<name>A0A9K3P2R5_HELAN</name>
<dbReference type="Gramene" id="mRNA:HanXRQr2_Chr02g0085871">
    <property type="protein sequence ID" value="mRNA:HanXRQr2_Chr02g0085871"/>
    <property type="gene ID" value="HanXRQr2_Chr02g0085871"/>
</dbReference>
<keyword evidence="2" id="KW-1185">Reference proteome</keyword>
<proteinExistence type="predicted"/>
<evidence type="ECO:0000313" key="1">
    <source>
        <dbReference type="EMBL" id="KAF5820178.1"/>
    </source>
</evidence>
<sequence length="69" mass="8069">MARSLRSLASVMFTRFVVAWCLLGLFFCCSKRRLTIHHLVFHFLAWVLCLCERVCDDVTIMLTEDSLRS</sequence>
<evidence type="ECO:0000313" key="2">
    <source>
        <dbReference type="Proteomes" id="UP000215914"/>
    </source>
</evidence>
<protein>
    <submittedName>
        <fullName evidence="1">Uncharacterized protein</fullName>
    </submittedName>
</protein>
<dbReference type="AlphaFoldDB" id="A0A9K3P2R5"/>
<accession>A0A9K3P2R5</accession>
<comment type="caution">
    <text evidence="1">The sequence shown here is derived from an EMBL/GenBank/DDBJ whole genome shotgun (WGS) entry which is preliminary data.</text>
</comment>